<dbReference type="KEGG" id="mbur:EQU24_01035"/>
<feature type="compositionally biased region" description="Basic residues" evidence="1">
    <location>
        <begin position="1"/>
        <end position="16"/>
    </location>
</feature>
<dbReference type="AlphaFoldDB" id="A0A4P9UJ37"/>
<reference evidence="3" key="1">
    <citation type="journal article" date="2019" name="J. Bacteriol.">
        <title>A Mutagenic Screen Identifies a TonB-Dependent Receptor Required for the Lanthanide Metal Switch in the Type I Methanotroph 'Methylotuvimicrobium buryatense' 5GB1C.</title>
        <authorList>
            <person name="Groom J.D."/>
            <person name="Ford S.M."/>
            <person name="Pesesky M.W."/>
            <person name="Lidstrom M.E."/>
        </authorList>
    </citation>
    <scope>NUCLEOTIDE SEQUENCE [LARGE SCALE GENOMIC DNA]</scope>
    <source>
        <strain evidence="3">5GB1C</strain>
    </source>
</reference>
<dbReference type="STRING" id="675511.GCA_000341735_02801"/>
<evidence type="ECO:0008006" key="4">
    <source>
        <dbReference type="Google" id="ProtNLM"/>
    </source>
</evidence>
<name>A0A4P9UJ37_METBY</name>
<gene>
    <name evidence="2" type="ORF">EQU24_01035</name>
</gene>
<dbReference type="OrthoDB" id="5751246at2"/>
<evidence type="ECO:0000313" key="3">
    <source>
        <dbReference type="Proteomes" id="UP000305881"/>
    </source>
</evidence>
<protein>
    <recommendedName>
        <fullName evidence="4">Tetratricopeptide repeat protein</fullName>
    </recommendedName>
</protein>
<dbReference type="Proteomes" id="UP000305881">
    <property type="component" value="Chromosome"/>
</dbReference>
<organism evidence="2 3">
    <name type="scientific">Methylotuvimicrobium buryatense</name>
    <name type="common">Methylomicrobium buryatense</name>
    <dbReference type="NCBI Taxonomy" id="95641"/>
    <lineage>
        <taxon>Bacteria</taxon>
        <taxon>Pseudomonadati</taxon>
        <taxon>Pseudomonadota</taxon>
        <taxon>Gammaproteobacteria</taxon>
        <taxon>Methylococcales</taxon>
        <taxon>Methylococcaceae</taxon>
        <taxon>Methylotuvimicrobium</taxon>
    </lineage>
</organism>
<evidence type="ECO:0000313" key="2">
    <source>
        <dbReference type="EMBL" id="QCW80997.1"/>
    </source>
</evidence>
<dbReference type="RefSeq" id="WP_017841292.1">
    <property type="nucleotide sequence ID" value="NZ_CP035467.1"/>
</dbReference>
<feature type="region of interest" description="Disordered" evidence="1">
    <location>
        <begin position="1"/>
        <end position="20"/>
    </location>
</feature>
<dbReference type="SUPFAM" id="SSF48452">
    <property type="entry name" value="TPR-like"/>
    <property type="match status" value="1"/>
</dbReference>
<accession>A0A4P9UJ37</accession>
<proteinExistence type="predicted"/>
<evidence type="ECO:0000256" key="1">
    <source>
        <dbReference type="SAM" id="MobiDB-lite"/>
    </source>
</evidence>
<dbReference type="Gene3D" id="1.25.40.10">
    <property type="entry name" value="Tetratricopeptide repeat domain"/>
    <property type="match status" value="1"/>
</dbReference>
<sequence>MTHKKSKKSSRIPRQRPKADRRNIYFVTNEPVIDKSDNLTPEITLALNKIYEEIANHRPKPAIAELEALQVKHPDVPKIDNLLVAAHSMLGYRDKVNELAETAYRKFPNYLFAKINYAQMLLSRGEFDAVPDIFDHKFDLMLLYPERRLFHVSEHTGFISVLCAYFCCVGRQDIAQELYDSLLKITPQSPMTAYARSFLKPSLRLRLILWLRRRNARTDDDIPSPPTSSYRFEA</sequence>
<dbReference type="InterPro" id="IPR011990">
    <property type="entry name" value="TPR-like_helical_dom_sf"/>
</dbReference>
<keyword evidence="3" id="KW-1185">Reference proteome</keyword>
<dbReference type="EMBL" id="CP035467">
    <property type="protein sequence ID" value="QCW80997.1"/>
    <property type="molecule type" value="Genomic_DNA"/>
</dbReference>